<dbReference type="EMBL" id="CP037920">
    <property type="protein sequence ID" value="QDT96908.1"/>
    <property type="molecule type" value="Genomic_DNA"/>
</dbReference>
<proteinExistence type="predicted"/>
<reference evidence="1 2" key="1">
    <citation type="submission" date="2019-03" db="EMBL/GenBank/DDBJ databases">
        <title>Deep-cultivation of Planctomycetes and their phenomic and genomic characterization uncovers novel biology.</title>
        <authorList>
            <person name="Wiegand S."/>
            <person name="Jogler M."/>
            <person name="Boedeker C."/>
            <person name="Pinto D."/>
            <person name="Vollmers J."/>
            <person name="Rivas-Marin E."/>
            <person name="Kohn T."/>
            <person name="Peeters S.H."/>
            <person name="Heuer A."/>
            <person name="Rast P."/>
            <person name="Oberbeckmann S."/>
            <person name="Bunk B."/>
            <person name="Jeske O."/>
            <person name="Meyerdierks A."/>
            <person name="Storesund J.E."/>
            <person name="Kallscheuer N."/>
            <person name="Luecker S."/>
            <person name="Lage O.M."/>
            <person name="Pohl T."/>
            <person name="Merkel B.J."/>
            <person name="Hornburger P."/>
            <person name="Mueller R.-W."/>
            <person name="Bruemmer F."/>
            <person name="Labrenz M."/>
            <person name="Spormann A.M."/>
            <person name="Op den Camp H."/>
            <person name="Overmann J."/>
            <person name="Amann R."/>
            <person name="Jetten M.S.M."/>
            <person name="Mascher T."/>
            <person name="Medema M.H."/>
            <person name="Devos D.P."/>
            <person name="Kaster A.-K."/>
            <person name="Ovreas L."/>
            <person name="Rohde M."/>
            <person name="Galperin M.Y."/>
            <person name="Jogler C."/>
        </authorList>
    </citation>
    <scope>NUCLEOTIDE SEQUENCE [LARGE SCALE GENOMIC DNA]</scope>
    <source>
        <strain evidence="1 2">V144</strain>
    </source>
</reference>
<name>A0A517VV75_9PLAN</name>
<dbReference type="KEGG" id="gaw:V144x_23780"/>
<dbReference type="Proteomes" id="UP000318704">
    <property type="component" value="Chromosome"/>
</dbReference>
<protein>
    <submittedName>
        <fullName evidence="1">Uncharacterized protein</fullName>
    </submittedName>
</protein>
<gene>
    <name evidence="1" type="ORF">V144x_23780</name>
</gene>
<dbReference type="RefSeq" id="WP_144985302.1">
    <property type="nucleotide sequence ID" value="NZ_CP037920.1"/>
</dbReference>
<evidence type="ECO:0000313" key="2">
    <source>
        <dbReference type="Proteomes" id="UP000318704"/>
    </source>
</evidence>
<evidence type="ECO:0000313" key="1">
    <source>
        <dbReference type="EMBL" id="QDT96908.1"/>
    </source>
</evidence>
<organism evidence="1 2">
    <name type="scientific">Gimesia aquarii</name>
    <dbReference type="NCBI Taxonomy" id="2527964"/>
    <lineage>
        <taxon>Bacteria</taxon>
        <taxon>Pseudomonadati</taxon>
        <taxon>Planctomycetota</taxon>
        <taxon>Planctomycetia</taxon>
        <taxon>Planctomycetales</taxon>
        <taxon>Planctomycetaceae</taxon>
        <taxon>Gimesia</taxon>
    </lineage>
</organism>
<accession>A0A517VV75</accession>
<sequence>MVKRIQLLMTLGIFFSVVWVGSNPAEGTPRNRMITTLTLKPDVPQVKLFEGIESQKLSVRVAPVSAYKSSVFIKNLTQQPITVKIPDAVSSVHVLKQVDPNNGFLQALQNNPQQQTGNSQSVGGNLTPVGNNQNFDFQGLFTIPPEKTVRLRLQSVCLEHGKPSPSSLKTYELRPIETQVQDKALILLLKKFNPRYDDWEMMQAIAWHLSSHMDWQELAKQRKHRTVAGGVPLFSTAQLLTAKKIVEMAKVEVTRKKTAKENPIYTNLKTDYDPASTFSRTSNRRK</sequence>
<dbReference type="AlphaFoldDB" id="A0A517VV75"/>